<evidence type="ECO:0000256" key="3">
    <source>
        <dbReference type="ARBA" id="ARBA00022679"/>
    </source>
</evidence>
<dbReference type="Gene3D" id="3.80.30.20">
    <property type="entry name" value="tm_1862 like domain"/>
    <property type="match status" value="1"/>
</dbReference>
<dbReference type="InterPro" id="IPR058240">
    <property type="entry name" value="rSAM_sf"/>
</dbReference>
<evidence type="ECO:0000259" key="9">
    <source>
        <dbReference type="PROSITE" id="PS51918"/>
    </source>
</evidence>
<evidence type="ECO:0000259" key="8">
    <source>
        <dbReference type="PROSITE" id="PS51449"/>
    </source>
</evidence>
<comment type="cofactor">
    <cofactor evidence="1">
        <name>[4Fe-4S] cluster</name>
        <dbReference type="ChEBI" id="CHEBI:49883"/>
    </cofactor>
</comment>
<organism evidence="10 11">
    <name type="scientific">Candidatus Caccalectryoclostridium excrementigallinarum</name>
    <dbReference type="NCBI Taxonomy" id="2840710"/>
    <lineage>
        <taxon>Bacteria</taxon>
        <taxon>Bacillati</taxon>
        <taxon>Bacillota</taxon>
        <taxon>Clostridia</taxon>
        <taxon>Christensenellales</taxon>
        <taxon>Christensenellaceae</taxon>
        <taxon>Christensenellaceae incertae sedis</taxon>
        <taxon>Candidatus Caccalectryoclostridium</taxon>
    </lineage>
</organism>
<evidence type="ECO:0000313" key="10">
    <source>
        <dbReference type="EMBL" id="HIU62894.1"/>
    </source>
</evidence>
<dbReference type="PANTHER" id="PTHR43020">
    <property type="entry name" value="CDK5 REGULATORY SUBUNIT-ASSOCIATED PROTEIN 1"/>
    <property type="match status" value="1"/>
</dbReference>
<dbReference type="InterPro" id="IPR023404">
    <property type="entry name" value="rSAM_horseshoe"/>
</dbReference>
<reference evidence="10" key="2">
    <citation type="journal article" date="2021" name="PeerJ">
        <title>Extensive microbial diversity within the chicken gut microbiome revealed by metagenomics and culture.</title>
        <authorList>
            <person name="Gilroy R."/>
            <person name="Ravi A."/>
            <person name="Getino M."/>
            <person name="Pursley I."/>
            <person name="Horton D.L."/>
            <person name="Alikhan N.F."/>
            <person name="Baker D."/>
            <person name="Gharbi K."/>
            <person name="Hall N."/>
            <person name="Watson M."/>
            <person name="Adriaenssens E.M."/>
            <person name="Foster-Nyarko E."/>
            <person name="Jarju S."/>
            <person name="Secka A."/>
            <person name="Antonio M."/>
            <person name="Oren A."/>
            <person name="Chaudhuri R.R."/>
            <person name="La Ragione R."/>
            <person name="Hildebrand F."/>
            <person name="Pallen M.J."/>
        </authorList>
    </citation>
    <scope>NUCLEOTIDE SEQUENCE</scope>
    <source>
        <strain evidence="10">9366</strain>
    </source>
</reference>
<reference evidence="10" key="1">
    <citation type="submission" date="2020-10" db="EMBL/GenBank/DDBJ databases">
        <authorList>
            <person name="Gilroy R."/>
        </authorList>
    </citation>
    <scope>NUCLEOTIDE SEQUENCE</scope>
    <source>
        <strain evidence="10">9366</strain>
    </source>
</reference>
<dbReference type="GO" id="GO:0035597">
    <property type="term" value="F:tRNA-2-methylthio-N(6)-dimethylallyladenosine(37) synthase activity"/>
    <property type="evidence" value="ECO:0007669"/>
    <property type="project" value="TreeGrafter"/>
</dbReference>
<feature type="domain" description="MTTase N-terminal" evidence="8">
    <location>
        <begin position="1"/>
        <end position="117"/>
    </location>
</feature>
<dbReference type="PANTHER" id="PTHR43020:SF2">
    <property type="entry name" value="MITOCHONDRIAL TRNA METHYLTHIOTRANSFERASE CDK5RAP1"/>
    <property type="match status" value="1"/>
</dbReference>
<dbReference type="InterPro" id="IPR020612">
    <property type="entry name" value="Methylthiotransferase_CS"/>
</dbReference>
<evidence type="ECO:0000313" key="11">
    <source>
        <dbReference type="Proteomes" id="UP000824145"/>
    </source>
</evidence>
<dbReference type="PROSITE" id="PS51918">
    <property type="entry name" value="RADICAL_SAM"/>
    <property type="match status" value="1"/>
</dbReference>
<dbReference type="SFLD" id="SFLDS00029">
    <property type="entry name" value="Radical_SAM"/>
    <property type="match status" value="1"/>
</dbReference>
<keyword evidence="2" id="KW-0004">4Fe-4S</keyword>
<dbReference type="InterPro" id="IPR005839">
    <property type="entry name" value="Methylthiotransferase"/>
</dbReference>
<dbReference type="AlphaFoldDB" id="A0A9D1MMU6"/>
<keyword evidence="5" id="KW-0479">Metal-binding</keyword>
<dbReference type="CDD" id="cd01335">
    <property type="entry name" value="Radical_SAM"/>
    <property type="match status" value="1"/>
</dbReference>
<dbReference type="Pfam" id="PF00919">
    <property type="entry name" value="UPF0004"/>
    <property type="match status" value="1"/>
</dbReference>
<dbReference type="Pfam" id="PF04055">
    <property type="entry name" value="Radical_SAM"/>
    <property type="match status" value="1"/>
</dbReference>
<sequence length="412" mass="45922">MKVVVCNLGCKVNKYECECLMRAFAEKGHEVSDKLGYADLFVINTCAVTSEAERKSRQCVARCLKYNGDAKVVVMGCASQNDPKFFEKAAGVTFVTGVEGKQFAAEKFGEKLTSILPLPLVFTPPTRPLPQRTRAFVKVQDGCDNFCSYCLIPYLRGRSRSRSLEEIVREIGELAPHTGEIVLTGIDLSSFGKKEGGSLTGLLCALSGVKVRLRLGSLEASVIDEGFLSALKGLKNFCPQFHLSLQSGSSKVLKSMNRHYTGEEYEEKVRLIREFFPRAGITTDLICGFPTEDEEQFRLSLELLERVGFSRVHVFGYSPRKGTAAAKLFKPLPPEVVKERVARAEETARRLAEKYINSLKGERLSVLLEEEKEGYFVGWSGEYVRCYVRSGRQNEEINVAAKQPFKDGVLCE</sequence>
<accession>A0A9D1MMU6</accession>
<dbReference type="SFLD" id="SFLDG01082">
    <property type="entry name" value="B12-binding_domain_containing"/>
    <property type="match status" value="1"/>
</dbReference>
<dbReference type="PROSITE" id="PS01278">
    <property type="entry name" value="MTTASE_RADICAL"/>
    <property type="match status" value="1"/>
</dbReference>
<feature type="domain" description="Radical SAM core" evidence="9">
    <location>
        <begin position="129"/>
        <end position="354"/>
    </location>
</feature>
<dbReference type="InterPro" id="IPR007197">
    <property type="entry name" value="rSAM"/>
</dbReference>
<evidence type="ECO:0000256" key="7">
    <source>
        <dbReference type="ARBA" id="ARBA00023014"/>
    </source>
</evidence>
<evidence type="ECO:0000256" key="6">
    <source>
        <dbReference type="ARBA" id="ARBA00023004"/>
    </source>
</evidence>
<evidence type="ECO:0000256" key="4">
    <source>
        <dbReference type="ARBA" id="ARBA00022691"/>
    </source>
</evidence>
<dbReference type="InterPro" id="IPR006638">
    <property type="entry name" value="Elp3/MiaA/NifB-like_rSAM"/>
</dbReference>
<dbReference type="GO" id="GO:0051539">
    <property type="term" value="F:4 iron, 4 sulfur cluster binding"/>
    <property type="evidence" value="ECO:0007669"/>
    <property type="project" value="UniProtKB-KW"/>
</dbReference>
<dbReference type="SUPFAM" id="SSF102114">
    <property type="entry name" value="Radical SAM enzymes"/>
    <property type="match status" value="1"/>
</dbReference>
<dbReference type="NCBIfam" id="TIGR01579">
    <property type="entry name" value="MiaB-like-C"/>
    <property type="match status" value="1"/>
</dbReference>
<evidence type="ECO:0000256" key="2">
    <source>
        <dbReference type="ARBA" id="ARBA00022485"/>
    </source>
</evidence>
<dbReference type="Proteomes" id="UP000824145">
    <property type="component" value="Unassembled WGS sequence"/>
</dbReference>
<evidence type="ECO:0000256" key="1">
    <source>
        <dbReference type="ARBA" id="ARBA00001966"/>
    </source>
</evidence>
<dbReference type="NCBIfam" id="TIGR00089">
    <property type="entry name" value="MiaB/RimO family radical SAM methylthiotransferase"/>
    <property type="match status" value="1"/>
</dbReference>
<evidence type="ECO:0000256" key="5">
    <source>
        <dbReference type="ARBA" id="ARBA00022723"/>
    </source>
</evidence>
<dbReference type="InterPro" id="IPR013848">
    <property type="entry name" value="Methylthiotransferase_N"/>
</dbReference>
<dbReference type="InterPro" id="IPR038135">
    <property type="entry name" value="Methylthiotransferase_N_sf"/>
</dbReference>
<dbReference type="InterPro" id="IPR006467">
    <property type="entry name" value="MiaB-like_bact"/>
</dbReference>
<dbReference type="Gene3D" id="3.40.50.12160">
    <property type="entry name" value="Methylthiotransferase, N-terminal domain"/>
    <property type="match status" value="1"/>
</dbReference>
<keyword evidence="3" id="KW-0808">Transferase</keyword>
<dbReference type="GO" id="GO:0046872">
    <property type="term" value="F:metal ion binding"/>
    <property type="evidence" value="ECO:0007669"/>
    <property type="project" value="UniProtKB-KW"/>
</dbReference>
<dbReference type="GO" id="GO:0005829">
    <property type="term" value="C:cytosol"/>
    <property type="evidence" value="ECO:0007669"/>
    <property type="project" value="TreeGrafter"/>
</dbReference>
<keyword evidence="6" id="KW-0408">Iron</keyword>
<keyword evidence="7" id="KW-0411">Iron-sulfur</keyword>
<proteinExistence type="predicted"/>
<dbReference type="EMBL" id="DVNJ01000020">
    <property type="protein sequence ID" value="HIU62894.1"/>
    <property type="molecule type" value="Genomic_DNA"/>
</dbReference>
<gene>
    <name evidence="10" type="primary">mtaB</name>
    <name evidence="10" type="ORF">IAB07_03895</name>
</gene>
<dbReference type="SFLD" id="SFLDG01061">
    <property type="entry name" value="methylthiotransferase"/>
    <property type="match status" value="1"/>
</dbReference>
<protein>
    <submittedName>
        <fullName evidence="10">tRNA (N(6)-L-threonylcarbamoyladenosine(37)-C(2))-methylthiotransferase MtaB</fullName>
    </submittedName>
</protein>
<dbReference type="PROSITE" id="PS51449">
    <property type="entry name" value="MTTASE_N"/>
    <property type="match status" value="1"/>
</dbReference>
<dbReference type="SMART" id="SM00729">
    <property type="entry name" value="Elp3"/>
    <property type="match status" value="1"/>
</dbReference>
<name>A0A9D1MMU6_9FIRM</name>
<comment type="caution">
    <text evidence="10">The sequence shown here is derived from an EMBL/GenBank/DDBJ whole genome shotgun (WGS) entry which is preliminary data.</text>
</comment>
<keyword evidence="4" id="KW-0949">S-adenosyl-L-methionine</keyword>